<keyword evidence="10 11" id="KW-0998">Cell outer membrane</keyword>
<keyword evidence="2 11" id="KW-0813">Transport</keyword>
<feature type="signal peptide" evidence="13">
    <location>
        <begin position="1"/>
        <end position="27"/>
    </location>
</feature>
<name>A0YBH1_9GAMM</name>
<evidence type="ECO:0000256" key="9">
    <source>
        <dbReference type="ARBA" id="ARBA00023136"/>
    </source>
</evidence>
<dbReference type="OrthoDB" id="127311at2"/>
<dbReference type="PROSITE" id="PS52016">
    <property type="entry name" value="TONB_DEPENDENT_REC_3"/>
    <property type="match status" value="1"/>
</dbReference>
<keyword evidence="16" id="KW-0675">Receptor</keyword>
<dbReference type="GO" id="GO:0009279">
    <property type="term" value="C:cell outer membrane"/>
    <property type="evidence" value="ECO:0007669"/>
    <property type="project" value="UniProtKB-SubCell"/>
</dbReference>
<evidence type="ECO:0000256" key="2">
    <source>
        <dbReference type="ARBA" id="ARBA00022448"/>
    </source>
</evidence>
<dbReference type="eggNOG" id="COG4774">
    <property type="taxonomic scope" value="Bacteria"/>
</dbReference>
<dbReference type="InterPro" id="IPR036942">
    <property type="entry name" value="Beta-barrel_TonB_sf"/>
</dbReference>
<keyword evidence="3 11" id="KW-1134">Transmembrane beta strand</keyword>
<dbReference type="InterPro" id="IPR000531">
    <property type="entry name" value="Beta-barrel_TonB"/>
</dbReference>
<evidence type="ECO:0000256" key="1">
    <source>
        <dbReference type="ARBA" id="ARBA00004571"/>
    </source>
</evidence>
<organism evidence="16 17">
    <name type="scientific">marine gamma proteobacterium HTCC2143</name>
    <dbReference type="NCBI Taxonomy" id="247633"/>
    <lineage>
        <taxon>Bacteria</taxon>
        <taxon>Pseudomonadati</taxon>
        <taxon>Pseudomonadota</taxon>
        <taxon>Gammaproteobacteria</taxon>
        <taxon>Cellvibrionales</taxon>
        <taxon>Spongiibacteraceae</taxon>
        <taxon>BD1-7 clade</taxon>
    </lineage>
</organism>
<protein>
    <submittedName>
        <fullName evidence="16">TonB-dependent receptor</fullName>
    </submittedName>
</protein>
<keyword evidence="7" id="KW-0406">Ion transport</keyword>
<dbReference type="EMBL" id="AAVT01000002">
    <property type="protein sequence ID" value="EAW31901.1"/>
    <property type="molecule type" value="Genomic_DNA"/>
</dbReference>
<evidence type="ECO:0000256" key="6">
    <source>
        <dbReference type="ARBA" id="ARBA00023004"/>
    </source>
</evidence>
<evidence type="ECO:0000259" key="14">
    <source>
        <dbReference type="Pfam" id="PF00593"/>
    </source>
</evidence>
<dbReference type="SUPFAM" id="SSF56935">
    <property type="entry name" value="Porins"/>
    <property type="match status" value="1"/>
</dbReference>
<dbReference type="Gene3D" id="2.40.170.20">
    <property type="entry name" value="TonB-dependent receptor, beta-barrel domain"/>
    <property type="match status" value="1"/>
</dbReference>
<keyword evidence="17" id="KW-1185">Reference proteome</keyword>
<evidence type="ECO:0000256" key="13">
    <source>
        <dbReference type="SAM" id="SignalP"/>
    </source>
</evidence>
<dbReference type="Pfam" id="PF07715">
    <property type="entry name" value="Plug"/>
    <property type="match status" value="1"/>
</dbReference>
<reference evidence="16 17" key="1">
    <citation type="journal article" date="2010" name="J. Bacteriol.">
        <title>Genome sequence of the oligotrophic marine Gammaproteobacterium HTCC2143, isolated from the Oregon Coast.</title>
        <authorList>
            <person name="Oh H.M."/>
            <person name="Kang I."/>
            <person name="Ferriera S."/>
            <person name="Giovannoni S.J."/>
            <person name="Cho J.C."/>
        </authorList>
    </citation>
    <scope>NUCLEOTIDE SEQUENCE [LARGE SCALE GENOMIC DNA]</scope>
    <source>
        <strain evidence="16 17">HTCC2143</strain>
    </source>
</reference>
<dbReference type="PANTHER" id="PTHR32552">
    <property type="entry name" value="FERRICHROME IRON RECEPTOR-RELATED"/>
    <property type="match status" value="1"/>
</dbReference>
<comment type="caution">
    <text evidence="16">The sequence shown here is derived from an EMBL/GenBank/DDBJ whole genome shotgun (WGS) entry which is preliminary data.</text>
</comment>
<accession>A0YBH1</accession>
<comment type="similarity">
    <text evidence="11 12">Belongs to the TonB-dependent receptor family.</text>
</comment>
<keyword evidence="9 11" id="KW-0472">Membrane</keyword>
<comment type="subcellular location">
    <subcellularLocation>
        <location evidence="1 11">Cell outer membrane</location>
        <topology evidence="1 11">Multi-pass membrane protein</topology>
    </subcellularLocation>
</comment>
<gene>
    <name evidence="16" type="ORF">GP2143_05605</name>
</gene>
<evidence type="ECO:0000256" key="10">
    <source>
        <dbReference type="ARBA" id="ARBA00023237"/>
    </source>
</evidence>
<evidence type="ECO:0000259" key="15">
    <source>
        <dbReference type="Pfam" id="PF07715"/>
    </source>
</evidence>
<keyword evidence="5 11" id="KW-0812">Transmembrane</keyword>
<proteinExistence type="inferred from homology"/>
<dbReference type="InterPro" id="IPR012910">
    <property type="entry name" value="Plug_dom"/>
</dbReference>
<keyword evidence="8 12" id="KW-0798">TonB box</keyword>
<keyword evidence="4" id="KW-0410">Iron transport</keyword>
<evidence type="ECO:0000256" key="7">
    <source>
        <dbReference type="ARBA" id="ARBA00023065"/>
    </source>
</evidence>
<dbReference type="Pfam" id="PF00593">
    <property type="entry name" value="TonB_dep_Rec_b-barrel"/>
    <property type="match status" value="1"/>
</dbReference>
<keyword evidence="6" id="KW-0408">Iron</keyword>
<evidence type="ECO:0000256" key="4">
    <source>
        <dbReference type="ARBA" id="ARBA00022496"/>
    </source>
</evidence>
<evidence type="ECO:0000256" key="8">
    <source>
        <dbReference type="ARBA" id="ARBA00023077"/>
    </source>
</evidence>
<dbReference type="PANTHER" id="PTHR32552:SF81">
    <property type="entry name" value="TONB-DEPENDENT OUTER MEMBRANE RECEPTOR"/>
    <property type="match status" value="1"/>
</dbReference>
<evidence type="ECO:0000256" key="3">
    <source>
        <dbReference type="ARBA" id="ARBA00022452"/>
    </source>
</evidence>
<evidence type="ECO:0000256" key="12">
    <source>
        <dbReference type="RuleBase" id="RU003357"/>
    </source>
</evidence>
<evidence type="ECO:0000256" key="11">
    <source>
        <dbReference type="PROSITE-ProRule" id="PRU01360"/>
    </source>
</evidence>
<feature type="domain" description="TonB-dependent receptor-like beta-barrel" evidence="14">
    <location>
        <begin position="299"/>
        <end position="751"/>
    </location>
</feature>
<sequence>MLKKTRLSCAIAIAVGATTTMIAPVHAAMLEEVIVTATKRAESAQDIPITIQALGEETLENLGIGNFKDYIRAMPGVTAGGRGPGRNEVFIRGVSAGKGGLKVAGAAGSEPNVAFYLDETPISMGGRNIDPYMTDMNRVEVLPGPQGTLFGASSQAGTVRVITNKPEYNEFSAGFDAGTSFTTGGDPSNSVEAHVNIPLIDDTLAVRLAIFNASEGGYIDNVRSSKQISLNNPSLAGATPIRETVRNDAFVEDNFNDADYSGIRAGIKFSPNEDWDILLQHMQQSIETEGVWDYDPSLGELKSQSFTPDHGDDDFDLTSLTVTGRLGGLEMVYAGSFLDRTVEAISDYSGYSDNGPYMPYYICAPGYATCGTPDLFLDQYYNVERTTHEFRLSTDIDKPLRGIIGIFADDTETIERGNWNYVASIANGFVPNAPVAGSTASDPSVRNPGVTFFNDFTRNKEEMSFFGEVAYDVTDSVTASVGARRYDIELALAGSSNYGTTSVSTTSGNNVDARLLGRSPADFQDTIWKFNVQWNVNDEIMLYSTWSEGYRPGGFNRNGGAGASATSPGIPFFYESDEVTNLEFGWKTELMDGNLRFNGSVYQIDWEGMQVITLDFDISNTAFINNTADAEIQGIEIDSIWAATDNFTLFANVSYNETEMTRVPPNIVSINAEGTPLALAPELQYVFRGRYEWSLDNNAGAFAQLSYHYTDETISSVLADASYKQDSYTTVSATLGYSRDDWSITLFGENLTDELADLFISGEDNILKTTPNRPRTIGLRFSYDI</sequence>
<keyword evidence="13" id="KW-0732">Signal</keyword>
<dbReference type="InterPro" id="IPR039426">
    <property type="entry name" value="TonB-dep_rcpt-like"/>
</dbReference>
<feature type="domain" description="TonB-dependent receptor plug" evidence="15">
    <location>
        <begin position="44"/>
        <end position="158"/>
    </location>
</feature>
<evidence type="ECO:0000313" key="17">
    <source>
        <dbReference type="Proteomes" id="UP000004931"/>
    </source>
</evidence>
<dbReference type="AlphaFoldDB" id="A0YBH1"/>
<feature type="chain" id="PRO_5002631365" evidence="13">
    <location>
        <begin position="28"/>
        <end position="785"/>
    </location>
</feature>
<dbReference type="Proteomes" id="UP000004931">
    <property type="component" value="Unassembled WGS sequence"/>
</dbReference>
<dbReference type="STRING" id="247633.GP2143_05605"/>
<evidence type="ECO:0000313" key="16">
    <source>
        <dbReference type="EMBL" id="EAW31901.1"/>
    </source>
</evidence>
<evidence type="ECO:0000256" key="5">
    <source>
        <dbReference type="ARBA" id="ARBA00022692"/>
    </source>
</evidence>
<dbReference type="GO" id="GO:0006826">
    <property type="term" value="P:iron ion transport"/>
    <property type="evidence" value="ECO:0007669"/>
    <property type="project" value="UniProtKB-KW"/>
</dbReference>